<proteinExistence type="predicted"/>
<evidence type="ECO:0000313" key="3">
    <source>
        <dbReference type="Proteomes" id="UP001304769"/>
    </source>
</evidence>
<keyword evidence="3" id="KW-1185">Reference proteome</keyword>
<dbReference type="Proteomes" id="UP001304769">
    <property type="component" value="Unassembled WGS sequence"/>
</dbReference>
<dbReference type="InterPro" id="IPR004107">
    <property type="entry name" value="Integrase_SAM-like_N"/>
</dbReference>
<name>A0ABU5TBL7_9MICC</name>
<accession>A0ABU5TBL7</accession>
<dbReference type="Pfam" id="PF14659">
    <property type="entry name" value="Phage_int_SAM_3"/>
    <property type="match status" value="1"/>
</dbReference>
<comment type="caution">
    <text evidence="2">The sequence shown here is derived from an EMBL/GenBank/DDBJ whole genome shotgun (WGS) entry which is preliminary data.</text>
</comment>
<feature type="domain" description="Integrase SAM-like N-terminal" evidence="1">
    <location>
        <begin position="24"/>
        <end position="77"/>
    </location>
</feature>
<gene>
    <name evidence="2" type="ORF">SPF06_20380</name>
</gene>
<reference evidence="2 3" key="1">
    <citation type="submission" date="2023-12" db="EMBL/GenBank/DDBJ databases">
        <title>Sinomonas terricola sp. nov, isolated from litchi orchard soil in Guangdong, PR China.</title>
        <authorList>
            <person name="Jiaxin W."/>
            <person name="Yang Z."/>
            <person name="Honghui Z."/>
        </authorList>
    </citation>
    <scope>NUCLEOTIDE SEQUENCE [LARGE SCALE GENOMIC DNA]</scope>
    <source>
        <strain evidence="2 3">JGH33</strain>
    </source>
</reference>
<sequence length="78" mass="8950">MKAKLIEGSLFQPSSSTLTADSPFPELVAYWLEDLDLECRLSKRTRQRCEQTMNRLVLPAFESLTLREIGVARCDNFL</sequence>
<dbReference type="EMBL" id="JAYGGQ010000021">
    <property type="protein sequence ID" value="MEA5457087.1"/>
    <property type="molecule type" value="Genomic_DNA"/>
</dbReference>
<evidence type="ECO:0000259" key="1">
    <source>
        <dbReference type="Pfam" id="PF14659"/>
    </source>
</evidence>
<dbReference type="RefSeq" id="WP_323281009.1">
    <property type="nucleotide sequence ID" value="NZ_JAYGGQ010000021.1"/>
</dbReference>
<evidence type="ECO:0000313" key="2">
    <source>
        <dbReference type="EMBL" id="MEA5457087.1"/>
    </source>
</evidence>
<organism evidence="2 3">
    <name type="scientific">Sinomonas terricola</name>
    <dbReference type="NCBI Taxonomy" id="3110330"/>
    <lineage>
        <taxon>Bacteria</taxon>
        <taxon>Bacillati</taxon>
        <taxon>Actinomycetota</taxon>
        <taxon>Actinomycetes</taxon>
        <taxon>Micrococcales</taxon>
        <taxon>Micrococcaceae</taxon>
        <taxon>Sinomonas</taxon>
    </lineage>
</organism>
<protein>
    <recommendedName>
        <fullName evidence="1">Integrase SAM-like N-terminal domain-containing protein</fullName>
    </recommendedName>
</protein>